<name>A0AB39TDY5_9ACTN</name>
<gene>
    <name evidence="2" type="ORF">AB5J54_40500</name>
</gene>
<dbReference type="RefSeq" id="WP_369149018.1">
    <property type="nucleotide sequence ID" value="NZ_CP163444.1"/>
</dbReference>
<reference evidence="2" key="1">
    <citation type="submission" date="2024-07" db="EMBL/GenBank/DDBJ databases">
        <authorList>
            <person name="Yu S.T."/>
        </authorList>
    </citation>
    <scope>NUCLEOTIDE SEQUENCE</scope>
    <source>
        <strain evidence="2">R44</strain>
    </source>
</reference>
<sequence>MDVEQIAEELYGLRPGEFTTARDAYVAEARRAKDAASARAIAALRRPALAAWAANLLARRQPEEAARFLALGETLREAHRTLDGEQLRVAGRRQHQLVGALARTAAALAREAGQPVSGTVLHEVEQTLQGVLARADVAEQWLKGRLVKVPEAAVDFAAVAPDGVPAHPARAEEAVRTKERERRGERRLRDLERARAAAKDAEAVVGRCERELGEARDAREAAAAEVEAAAGRVRGLERELQEARSTKSAAEAIAQEARTTTKTAERALREARKAAEQAVHDVHRLEQQTEP</sequence>
<evidence type="ECO:0008006" key="3">
    <source>
        <dbReference type="Google" id="ProtNLM"/>
    </source>
</evidence>
<dbReference type="EMBL" id="CP163444">
    <property type="protein sequence ID" value="XDQ76416.1"/>
    <property type="molecule type" value="Genomic_DNA"/>
</dbReference>
<feature type="region of interest" description="Disordered" evidence="1">
    <location>
        <begin position="242"/>
        <end position="291"/>
    </location>
</feature>
<feature type="compositionally biased region" description="Basic and acidic residues" evidence="1">
    <location>
        <begin position="263"/>
        <end position="291"/>
    </location>
</feature>
<dbReference type="AlphaFoldDB" id="A0AB39TDY5"/>
<evidence type="ECO:0000313" key="2">
    <source>
        <dbReference type="EMBL" id="XDQ76416.1"/>
    </source>
</evidence>
<evidence type="ECO:0000256" key="1">
    <source>
        <dbReference type="SAM" id="MobiDB-lite"/>
    </source>
</evidence>
<organism evidence="2">
    <name type="scientific">Streptomyces sp. R44</name>
    <dbReference type="NCBI Taxonomy" id="3238633"/>
    <lineage>
        <taxon>Bacteria</taxon>
        <taxon>Bacillati</taxon>
        <taxon>Actinomycetota</taxon>
        <taxon>Actinomycetes</taxon>
        <taxon>Kitasatosporales</taxon>
        <taxon>Streptomycetaceae</taxon>
        <taxon>Streptomyces</taxon>
    </lineage>
</organism>
<protein>
    <recommendedName>
        <fullName evidence="3">Transposase</fullName>
    </recommendedName>
</protein>
<accession>A0AB39TDY5</accession>
<proteinExistence type="predicted"/>